<keyword evidence="8" id="KW-1185">Reference proteome</keyword>
<dbReference type="PROSITE" id="PS00676">
    <property type="entry name" value="SIGMA54_INTERACT_2"/>
    <property type="match status" value="1"/>
</dbReference>
<dbReference type="SUPFAM" id="SSF52540">
    <property type="entry name" value="P-loop containing nucleoside triphosphate hydrolases"/>
    <property type="match status" value="1"/>
</dbReference>
<evidence type="ECO:0000259" key="6">
    <source>
        <dbReference type="PROSITE" id="PS50045"/>
    </source>
</evidence>
<gene>
    <name evidence="7" type="ordered locus">HCH_01373</name>
</gene>
<dbReference type="InterPro" id="IPR027417">
    <property type="entry name" value="P-loop_NTPase"/>
</dbReference>
<dbReference type="SUPFAM" id="SSF55781">
    <property type="entry name" value="GAF domain-like"/>
    <property type="match status" value="1"/>
</dbReference>
<dbReference type="Gene3D" id="1.10.8.60">
    <property type="match status" value="1"/>
</dbReference>
<keyword evidence="1" id="KW-0547">Nucleotide-binding</keyword>
<evidence type="ECO:0000256" key="4">
    <source>
        <dbReference type="ARBA" id="ARBA00023125"/>
    </source>
</evidence>
<protein>
    <submittedName>
        <fullName evidence="7">Sigma 54-dependent transcriptional activator containing GAF domain</fullName>
    </submittedName>
</protein>
<dbReference type="InterPro" id="IPR002078">
    <property type="entry name" value="Sigma_54_int"/>
</dbReference>
<evidence type="ECO:0000256" key="2">
    <source>
        <dbReference type="ARBA" id="ARBA00022840"/>
    </source>
</evidence>
<keyword evidence="5" id="KW-0804">Transcription</keyword>
<dbReference type="PANTHER" id="PTHR32071:SF35">
    <property type="entry name" value="ANAEROBIC NITRIC OXIDE REDUCTASE TRANSCRIPTION REGULATOR NORR"/>
    <property type="match status" value="1"/>
</dbReference>
<dbReference type="InterPro" id="IPR029016">
    <property type="entry name" value="GAF-like_dom_sf"/>
</dbReference>
<dbReference type="EMBL" id="CP000155">
    <property type="protein sequence ID" value="ABC28236.1"/>
    <property type="molecule type" value="Genomic_DNA"/>
</dbReference>
<evidence type="ECO:0000256" key="3">
    <source>
        <dbReference type="ARBA" id="ARBA00023015"/>
    </source>
</evidence>
<dbReference type="InterPro" id="IPR025662">
    <property type="entry name" value="Sigma_54_int_dom_ATP-bd_1"/>
</dbReference>
<dbReference type="InterPro" id="IPR009057">
    <property type="entry name" value="Homeodomain-like_sf"/>
</dbReference>
<evidence type="ECO:0000313" key="8">
    <source>
        <dbReference type="Proteomes" id="UP000000238"/>
    </source>
</evidence>
<dbReference type="PROSITE" id="PS50045">
    <property type="entry name" value="SIGMA54_INTERACT_4"/>
    <property type="match status" value="1"/>
</dbReference>
<accession>Q2SM88</accession>
<evidence type="ECO:0000256" key="5">
    <source>
        <dbReference type="ARBA" id="ARBA00023163"/>
    </source>
</evidence>
<dbReference type="HOGENOM" id="CLU_000445_125_3_6"/>
<dbReference type="CDD" id="cd00009">
    <property type="entry name" value="AAA"/>
    <property type="match status" value="1"/>
</dbReference>
<keyword evidence="2" id="KW-0067">ATP-binding</keyword>
<dbReference type="InterPro" id="IPR025943">
    <property type="entry name" value="Sigma_54_int_dom_ATP-bd_2"/>
</dbReference>
<dbReference type="Pfam" id="PF25601">
    <property type="entry name" value="AAA_lid_14"/>
    <property type="match status" value="1"/>
</dbReference>
<evidence type="ECO:0000313" key="7">
    <source>
        <dbReference type="EMBL" id="ABC28236.1"/>
    </source>
</evidence>
<dbReference type="RefSeq" id="WP_011395309.1">
    <property type="nucleotide sequence ID" value="NC_007645.1"/>
</dbReference>
<dbReference type="SMART" id="SM00382">
    <property type="entry name" value="AAA"/>
    <property type="match status" value="1"/>
</dbReference>
<dbReference type="SUPFAM" id="SSF46689">
    <property type="entry name" value="Homeodomain-like"/>
    <property type="match status" value="1"/>
</dbReference>
<dbReference type="Gene3D" id="3.30.450.40">
    <property type="match status" value="1"/>
</dbReference>
<dbReference type="GO" id="GO:0006355">
    <property type="term" value="P:regulation of DNA-templated transcription"/>
    <property type="evidence" value="ECO:0007669"/>
    <property type="project" value="InterPro"/>
</dbReference>
<dbReference type="Pfam" id="PF00158">
    <property type="entry name" value="Sigma54_activat"/>
    <property type="match status" value="1"/>
</dbReference>
<dbReference type="InterPro" id="IPR003593">
    <property type="entry name" value="AAA+_ATPase"/>
</dbReference>
<reference evidence="7 8" key="1">
    <citation type="journal article" date="2005" name="Nucleic Acids Res.">
        <title>Genomic blueprint of Hahella chejuensis, a marine microbe producing an algicidal agent.</title>
        <authorList>
            <person name="Jeong H."/>
            <person name="Yim J.H."/>
            <person name="Lee C."/>
            <person name="Choi S.-H."/>
            <person name="Park Y.K."/>
            <person name="Yoon S.H."/>
            <person name="Hur C.-G."/>
            <person name="Kang H.-Y."/>
            <person name="Kim D."/>
            <person name="Lee H.H."/>
            <person name="Park K.H."/>
            <person name="Park S.-H."/>
            <person name="Park H.-S."/>
            <person name="Lee H.K."/>
            <person name="Oh T.K."/>
            <person name="Kim J.F."/>
        </authorList>
    </citation>
    <scope>NUCLEOTIDE SEQUENCE [LARGE SCALE GENOMIC DNA]</scope>
    <source>
        <strain evidence="7 8">KCTC 2396</strain>
    </source>
</reference>
<dbReference type="eggNOG" id="COG3604">
    <property type="taxonomic scope" value="Bacteria"/>
</dbReference>
<dbReference type="SMART" id="SM00065">
    <property type="entry name" value="GAF"/>
    <property type="match status" value="1"/>
</dbReference>
<dbReference type="FunFam" id="3.40.50.300:FF:000006">
    <property type="entry name" value="DNA-binding transcriptional regulator NtrC"/>
    <property type="match status" value="1"/>
</dbReference>
<dbReference type="NCBIfam" id="NF003451">
    <property type="entry name" value="PRK05022.1"/>
    <property type="match status" value="1"/>
</dbReference>
<dbReference type="InterPro" id="IPR025944">
    <property type="entry name" value="Sigma_54_int_dom_CS"/>
</dbReference>
<dbReference type="PROSITE" id="PS00675">
    <property type="entry name" value="SIGMA54_INTERACT_1"/>
    <property type="match status" value="1"/>
</dbReference>
<keyword evidence="3" id="KW-0805">Transcription regulation</keyword>
<name>Q2SM88_HAHCH</name>
<dbReference type="Gene3D" id="1.10.10.60">
    <property type="entry name" value="Homeodomain-like"/>
    <property type="match status" value="1"/>
</dbReference>
<dbReference type="Pfam" id="PF01590">
    <property type="entry name" value="GAF"/>
    <property type="match status" value="1"/>
</dbReference>
<dbReference type="KEGG" id="hch:HCH_01373"/>
<dbReference type="GO" id="GO:0003677">
    <property type="term" value="F:DNA binding"/>
    <property type="evidence" value="ECO:0007669"/>
    <property type="project" value="UniProtKB-KW"/>
</dbReference>
<dbReference type="Proteomes" id="UP000000238">
    <property type="component" value="Chromosome"/>
</dbReference>
<evidence type="ECO:0000256" key="1">
    <source>
        <dbReference type="ARBA" id="ARBA00022741"/>
    </source>
</evidence>
<keyword evidence="4" id="KW-0238">DNA-binding</keyword>
<dbReference type="AlphaFoldDB" id="Q2SM88"/>
<dbReference type="STRING" id="349521.HCH_01373"/>
<proteinExistence type="predicted"/>
<dbReference type="PANTHER" id="PTHR32071">
    <property type="entry name" value="TRANSCRIPTIONAL REGULATORY PROTEIN"/>
    <property type="match status" value="1"/>
</dbReference>
<dbReference type="InterPro" id="IPR058031">
    <property type="entry name" value="AAA_lid_NorR"/>
</dbReference>
<dbReference type="GO" id="GO:0005524">
    <property type="term" value="F:ATP binding"/>
    <property type="evidence" value="ECO:0007669"/>
    <property type="project" value="UniProtKB-KW"/>
</dbReference>
<feature type="domain" description="Sigma-54 factor interaction" evidence="6">
    <location>
        <begin position="194"/>
        <end position="423"/>
    </location>
</feature>
<dbReference type="PROSITE" id="PS00688">
    <property type="entry name" value="SIGMA54_INTERACT_3"/>
    <property type="match status" value="1"/>
</dbReference>
<sequence length="531" mass="58311">MTDAPLSVLVEIAVDLANSLTNEDRFDRLLSAVRRAIPCDAVALLALREDMLVPLAAQGLSPDILGRRFKADEHPRFERLTQSRQPVRFAADCQLPDPYDGLLLATEGDLPVHACMGFPLYSDNRLIGLLTLDSLSAGVFDDISQKTLSILNALAAATLRSAELLNMLEYKASHAHEVALALTQEALSRDGGELIGESAAMAQLKREIRLVASSDFNVLVTGETGVGKELVARTLHMLSSRCNEPLVYVNCAAVPDALAESELFGHVRGAFTGANSDRMGKFMLADGGSLFLDEIGELSLAVQSKLLRALQSGEVQKVGRDKPEKVNVRVIAATNRDLAREVKAETFRADLYHRLSVYPIQVPPLRERDQDVLLLAGYFIAATRRKLGMEQIRLAPAVNEALLAYPWPGNVRELEHTISRAALRARSEQAGKRIVTILPEHCDLSVPPSSSTILQPDRTVSAELASSHKPVNLKEETERFQRELIHRTLTEAQGNWAAAARALSLDRANLIRLAKRLGVHVERRHAVVRKQ</sequence>
<dbReference type="Gene3D" id="3.40.50.300">
    <property type="entry name" value="P-loop containing nucleotide triphosphate hydrolases"/>
    <property type="match status" value="1"/>
</dbReference>
<dbReference type="InterPro" id="IPR003018">
    <property type="entry name" value="GAF"/>
</dbReference>
<organism evidence="7 8">
    <name type="scientific">Hahella chejuensis (strain KCTC 2396)</name>
    <dbReference type="NCBI Taxonomy" id="349521"/>
    <lineage>
        <taxon>Bacteria</taxon>
        <taxon>Pseudomonadati</taxon>
        <taxon>Pseudomonadota</taxon>
        <taxon>Gammaproteobacteria</taxon>
        <taxon>Oceanospirillales</taxon>
        <taxon>Hahellaceae</taxon>
        <taxon>Hahella</taxon>
    </lineage>
</organism>
<dbReference type="OrthoDB" id="9804019at2"/>